<dbReference type="PANTHER" id="PTHR43553:SF23">
    <property type="entry name" value="ABC TRANSPORTER ATP-BINDING COMPONENT"/>
    <property type="match status" value="1"/>
</dbReference>
<dbReference type="SMART" id="SM00382">
    <property type="entry name" value="AAA"/>
    <property type="match status" value="2"/>
</dbReference>
<dbReference type="InterPro" id="IPR003593">
    <property type="entry name" value="AAA+_ATPase"/>
</dbReference>
<evidence type="ECO:0000256" key="8">
    <source>
        <dbReference type="ARBA" id="ARBA00022967"/>
    </source>
</evidence>
<dbReference type="PANTHER" id="PTHR43553">
    <property type="entry name" value="HEAVY METAL TRANSPORTER"/>
    <property type="match status" value="1"/>
</dbReference>
<dbReference type="InterPro" id="IPR017871">
    <property type="entry name" value="ABC_transporter-like_CS"/>
</dbReference>
<dbReference type="GO" id="GO:0016887">
    <property type="term" value="F:ATP hydrolysis activity"/>
    <property type="evidence" value="ECO:0007669"/>
    <property type="project" value="InterPro"/>
</dbReference>
<evidence type="ECO:0000256" key="3">
    <source>
        <dbReference type="ARBA" id="ARBA00022448"/>
    </source>
</evidence>
<evidence type="ECO:0000256" key="5">
    <source>
        <dbReference type="ARBA" id="ARBA00022737"/>
    </source>
</evidence>
<evidence type="ECO:0000256" key="4">
    <source>
        <dbReference type="ARBA" id="ARBA00022475"/>
    </source>
</evidence>
<dbReference type="CDD" id="cd03226">
    <property type="entry name" value="ABC_cobalt_CbiO_domain2"/>
    <property type="match status" value="1"/>
</dbReference>
<evidence type="ECO:0000256" key="7">
    <source>
        <dbReference type="ARBA" id="ARBA00022840"/>
    </source>
</evidence>
<sequence length="488" mass="54986">MVIIKNISFRYKGSSGLNLQNVNLEVQDGECILLSGRSGCGKTTLLRMINGLIPHYYEGEIEGQVFVNGNDVEKMKMYEIAEQIGTVYQNPRSQFFNIDTDSEILFGIENMAYPREELKVRFTGTVKETGVKNLLGKNLFHLSGGEKQKIAFASVYAMQPDIYLLDEPSANLDAHAVKRLQKQICALKRLGKTIIITEHRLYYLKEIVDRVIRLEEGRVCGDYPASDFFVLPDETRVQKGLRLLDRNAELPFQKSSSQKKSGHKKCTLDVVNVSAGYKKNPVIRNISFEASEGEIIGIAGHNGAGKSTLAETLCGLNRILEGHIFYKGNELKEKQRCALGYMVFQDVDYELFADSVRNECAYGMSGIDAGKISRILEKLNLDDYEECHPALLSGGQKQRLAVAVGMLCNKKILIFDEPTSGLDYDSMMRVCDLIRMLAEEGNIIFIVTHDYEFACNVCNRILVMDQGQLKEDYEITVKTRKKMTELLL</sequence>
<evidence type="ECO:0000259" key="11">
    <source>
        <dbReference type="PROSITE" id="PS50893"/>
    </source>
</evidence>
<evidence type="ECO:0000256" key="10">
    <source>
        <dbReference type="ARBA" id="ARBA00025157"/>
    </source>
</evidence>
<dbReference type="GO" id="GO:0005524">
    <property type="term" value="F:ATP binding"/>
    <property type="evidence" value="ECO:0007669"/>
    <property type="project" value="UniProtKB-KW"/>
</dbReference>
<dbReference type="InterPro" id="IPR050095">
    <property type="entry name" value="ECF_ABC_transporter_ATP-bd"/>
</dbReference>
<evidence type="ECO:0000313" key="13">
    <source>
        <dbReference type="Proteomes" id="UP000295718"/>
    </source>
</evidence>
<evidence type="ECO:0000313" key="12">
    <source>
        <dbReference type="EMBL" id="TCL55254.1"/>
    </source>
</evidence>
<keyword evidence="5" id="KW-0677">Repeat</keyword>
<comment type="function">
    <text evidence="10">Probably part of an ABC transporter complex. Responsible for energy coupling to the transport system.</text>
</comment>
<feature type="domain" description="ABC transporter" evidence="11">
    <location>
        <begin position="268"/>
        <end position="488"/>
    </location>
</feature>
<keyword evidence="8" id="KW-1278">Translocase</keyword>
<dbReference type="InterPro" id="IPR003439">
    <property type="entry name" value="ABC_transporter-like_ATP-bd"/>
</dbReference>
<gene>
    <name evidence="12" type="ORF">EDD76_11694</name>
</gene>
<keyword evidence="4" id="KW-1003">Cell membrane</keyword>
<keyword evidence="13" id="KW-1185">Reference proteome</keyword>
<dbReference type="GO" id="GO:0043190">
    <property type="term" value="C:ATP-binding cassette (ABC) transporter complex"/>
    <property type="evidence" value="ECO:0007669"/>
    <property type="project" value="TreeGrafter"/>
</dbReference>
<evidence type="ECO:0000256" key="2">
    <source>
        <dbReference type="ARBA" id="ARBA00005417"/>
    </source>
</evidence>
<evidence type="ECO:0000256" key="1">
    <source>
        <dbReference type="ARBA" id="ARBA00004202"/>
    </source>
</evidence>
<dbReference type="OrthoDB" id="501320at2"/>
<name>A0A4R1QW39_9FIRM</name>
<dbReference type="Pfam" id="PF00005">
    <property type="entry name" value="ABC_tran"/>
    <property type="match status" value="2"/>
</dbReference>
<dbReference type="EMBL" id="SLUO01000016">
    <property type="protein sequence ID" value="TCL55254.1"/>
    <property type="molecule type" value="Genomic_DNA"/>
</dbReference>
<comment type="subcellular location">
    <subcellularLocation>
        <location evidence="1">Cell membrane</location>
        <topology evidence="1">Peripheral membrane protein</topology>
    </subcellularLocation>
</comment>
<evidence type="ECO:0000256" key="9">
    <source>
        <dbReference type="ARBA" id="ARBA00023136"/>
    </source>
</evidence>
<dbReference type="AlphaFoldDB" id="A0A4R1QW39"/>
<evidence type="ECO:0000256" key="6">
    <source>
        <dbReference type="ARBA" id="ARBA00022741"/>
    </source>
</evidence>
<dbReference type="PROSITE" id="PS50893">
    <property type="entry name" value="ABC_TRANSPORTER_2"/>
    <property type="match status" value="2"/>
</dbReference>
<dbReference type="RefSeq" id="WP_031392072.1">
    <property type="nucleotide sequence ID" value="NZ_JPNB01000002.1"/>
</dbReference>
<accession>A0A4R1QW39</accession>
<dbReference type="GO" id="GO:0042626">
    <property type="term" value="F:ATPase-coupled transmembrane transporter activity"/>
    <property type="evidence" value="ECO:0007669"/>
    <property type="project" value="TreeGrafter"/>
</dbReference>
<dbReference type="Gene3D" id="3.40.50.300">
    <property type="entry name" value="P-loop containing nucleotide triphosphate hydrolases"/>
    <property type="match status" value="2"/>
</dbReference>
<comment type="caution">
    <text evidence="12">The sequence shown here is derived from an EMBL/GenBank/DDBJ whole genome shotgun (WGS) entry which is preliminary data.</text>
</comment>
<protein>
    <submittedName>
        <fullName evidence="12">Energy-coupling factor transport system ATP-binding protein</fullName>
    </submittedName>
</protein>
<keyword evidence="7 12" id="KW-0067">ATP-binding</keyword>
<organism evidence="12 13">
    <name type="scientific">Kineothrix alysoides</name>
    <dbReference type="NCBI Taxonomy" id="1469948"/>
    <lineage>
        <taxon>Bacteria</taxon>
        <taxon>Bacillati</taxon>
        <taxon>Bacillota</taxon>
        <taxon>Clostridia</taxon>
        <taxon>Lachnospirales</taxon>
        <taxon>Lachnospiraceae</taxon>
        <taxon>Kineothrix</taxon>
    </lineage>
</organism>
<reference evidence="12 13" key="1">
    <citation type="submission" date="2019-03" db="EMBL/GenBank/DDBJ databases">
        <title>Genomic Encyclopedia of Type Strains, Phase IV (KMG-IV): sequencing the most valuable type-strain genomes for metagenomic binning, comparative biology and taxonomic classification.</title>
        <authorList>
            <person name="Goeker M."/>
        </authorList>
    </citation>
    <scope>NUCLEOTIDE SEQUENCE [LARGE SCALE GENOMIC DNA]</scope>
    <source>
        <strain evidence="12 13">DSM 100556</strain>
    </source>
</reference>
<keyword evidence="6" id="KW-0547">Nucleotide-binding</keyword>
<proteinExistence type="inferred from homology"/>
<dbReference type="SUPFAM" id="SSF52540">
    <property type="entry name" value="P-loop containing nucleoside triphosphate hydrolases"/>
    <property type="match status" value="2"/>
</dbReference>
<dbReference type="STRING" id="1469948.GCA_000732725_03449"/>
<dbReference type="PROSITE" id="PS00211">
    <property type="entry name" value="ABC_TRANSPORTER_1"/>
    <property type="match status" value="2"/>
</dbReference>
<comment type="similarity">
    <text evidence="2">Belongs to the ABC transporter superfamily.</text>
</comment>
<dbReference type="InterPro" id="IPR027417">
    <property type="entry name" value="P-loop_NTPase"/>
</dbReference>
<feature type="domain" description="ABC transporter" evidence="11">
    <location>
        <begin position="2"/>
        <end position="241"/>
    </location>
</feature>
<dbReference type="Proteomes" id="UP000295718">
    <property type="component" value="Unassembled WGS sequence"/>
</dbReference>
<keyword evidence="9" id="KW-0472">Membrane</keyword>
<dbReference type="CDD" id="cd03225">
    <property type="entry name" value="ABC_cobalt_CbiO_domain1"/>
    <property type="match status" value="1"/>
</dbReference>
<dbReference type="InterPro" id="IPR015856">
    <property type="entry name" value="ABC_transpr_CbiO/EcfA_su"/>
</dbReference>
<keyword evidence="3" id="KW-0813">Transport</keyword>